<comment type="caution">
    <text evidence="2">The sequence shown here is derived from an EMBL/GenBank/DDBJ whole genome shotgun (WGS) entry which is preliminary data.</text>
</comment>
<organism evidence="2 3">
    <name type="scientific">Ruminiclostridium hungatei</name>
    <name type="common">Clostridium hungatei</name>
    <dbReference type="NCBI Taxonomy" id="48256"/>
    <lineage>
        <taxon>Bacteria</taxon>
        <taxon>Bacillati</taxon>
        <taxon>Bacillota</taxon>
        <taxon>Clostridia</taxon>
        <taxon>Eubacteriales</taxon>
        <taxon>Oscillospiraceae</taxon>
        <taxon>Ruminiclostridium</taxon>
    </lineage>
</organism>
<accession>A0A1V4SEK8</accession>
<dbReference type="STRING" id="48256.CLHUN_39150"/>
<proteinExistence type="predicted"/>
<sequence length="189" mass="21588">MSNINLQDLVDRAGNMALNNVWGENSYKINMDILKLDPNNCAAYTRLAKYYKLDDNIEEARNMYLRALEINPNNRGAINNLNEMEKEQKENEDVNQIKSIGDLVKAGKTSILKGKYKMAVKLFERAFGLEPSLKHAISLAGAYEKVGRQDRIEIIYQQLINDHSLQNDIEAIENEFKALHLNVKFAKKG</sequence>
<evidence type="ECO:0000313" key="2">
    <source>
        <dbReference type="EMBL" id="OPX42264.1"/>
    </source>
</evidence>
<dbReference type="PROSITE" id="PS50005">
    <property type="entry name" value="TPR"/>
    <property type="match status" value="2"/>
</dbReference>
<feature type="repeat" description="TPR" evidence="1">
    <location>
        <begin position="41"/>
        <end position="74"/>
    </location>
</feature>
<dbReference type="InterPro" id="IPR019734">
    <property type="entry name" value="TPR_rpt"/>
</dbReference>
<reference evidence="2 3" key="1">
    <citation type="submission" date="2017-03" db="EMBL/GenBank/DDBJ databases">
        <title>Genome sequence of Clostridium hungatei DSM 14427.</title>
        <authorList>
            <person name="Poehlein A."/>
            <person name="Daniel R."/>
        </authorList>
    </citation>
    <scope>NUCLEOTIDE SEQUENCE [LARGE SCALE GENOMIC DNA]</scope>
    <source>
        <strain evidence="2 3">DSM 14427</strain>
    </source>
</reference>
<dbReference type="SUPFAM" id="SSF48452">
    <property type="entry name" value="TPR-like"/>
    <property type="match status" value="1"/>
</dbReference>
<keyword evidence="3" id="KW-1185">Reference proteome</keyword>
<dbReference type="AlphaFoldDB" id="A0A1V4SEK8"/>
<gene>
    <name evidence="2" type="ORF">CLHUN_39150</name>
</gene>
<dbReference type="Proteomes" id="UP000191554">
    <property type="component" value="Unassembled WGS sequence"/>
</dbReference>
<evidence type="ECO:0000256" key="1">
    <source>
        <dbReference type="PROSITE-ProRule" id="PRU00339"/>
    </source>
</evidence>
<dbReference type="EMBL" id="MZGX01000032">
    <property type="protein sequence ID" value="OPX42264.1"/>
    <property type="molecule type" value="Genomic_DNA"/>
</dbReference>
<feature type="repeat" description="TPR" evidence="1">
    <location>
        <begin position="100"/>
        <end position="133"/>
    </location>
</feature>
<dbReference type="OrthoDB" id="2082221at2"/>
<dbReference type="InterPro" id="IPR011990">
    <property type="entry name" value="TPR-like_helical_dom_sf"/>
</dbReference>
<dbReference type="RefSeq" id="WP_080066379.1">
    <property type="nucleotide sequence ID" value="NZ_MZGX01000032.1"/>
</dbReference>
<keyword evidence="1" id="KW-0802">TPR repeat</keyword>
<protein>
    <submittedName>
        <fullName evidence="2">Tetratricopeptide repeat protein</fullName>
    </submittedName>
</protein>
<name>A0A1V4SEK8_RUMHU</name>
<dbReference type="SMART" id="SM00028">
    <property type="entry name" value="TPR"/>
    <property type="match status" value="2"/>
</dbReference>
<evidence type="ECO:0000313" key="3">
    <source>
        <dbReference type="Proteomes" id="UP000191554"/>
    </source>
</evidence>
<dbReference type="Gene3D" id="1.25.40.10">
    <property type="entry name" value="Tetratricopeptide repeat domain"/>
    <property type="match status" value="1"/>
</dbReference>
<dbReference type="Pfam" id="PF13181">
    <property type="entry name" value="TPR_8"/>
    <property type="match status" value="2"/>
</dbReference>